<evidence type="ECO:0000313" key="2">
    <source>
        <dbReference type="Proteomes" id="UP000315344"/>
    </source>
</evidence>
<proteinExistence type="predicted"/>
<sequence>MKRTAYVVEASDIGKVQTSYLGQSNYTFEADDEGRLIEVVQNVSPNFISWWFGSSFAELREQYPDPKPYMGAPSAQE</sequence>
<gene>
    <name evidence="1" type="ORF">DI616_15765</name>
</gene>
<dbReference type="AlphaFoldDB" id="A0A533I2A2"/>
<evidence type="ECO:0000313" key="1">
    <source>
        <dbReference type="EMBL" id="TKW65183.1"/>
    </source>
</evidence>
<accession>A0A533I2A2</accession>
<protein>
    <submittedName>
        <fullName evidence="1">Uncharacterized protein</fullName>
    </submittedName>
</protein>
<dbReference type="Proteomes" id="UP000315344">
    <property type="component" value="Unassembled WGS sequence"/>
</dbReference>
<organism evidence="1 2">
    <name type="scientific">Paracoccus denitrificans</name>
    <dbReference type="NCBI Taxonomy" id="266"/>
    <lineage>
        <taxon>Bacteria</taxon>
        <taxon>Pseudomonadati</taxon>
        <taxon>Pseudomonadota</taxon>
        <taxon>Alphaproteobacteria</taxon>
        <taxon>Rhodobacterales</taxon>
        <taxon>Paracoccaceae</taxon>
        <taxon>Paracoccus</taxon>
    </lineage>
</organism>
<reference evidence="1 2" key="1">
    <citation type="journal article" date="2017" name="Nat. Commun.">
        <title>In situ click chemistry generation of cyclooxygenase-2 inhibitors.</title>
        <authorList>
            <person name="Bhardwaj A."/>
            <person name="Kaur J."/>
            <person name="Wuest M."/>
            <person name="Wuest F."/>
        </authorList>
    </citation>
    <scope>NUCLEOTIDE SEQUENCE [LARGE SCALE GENOMIC DNA]</scope>
    <source>
        <strain evidence="1">S2_012_000_R3_94</strain>
    </source>
</reference>
<name>A0A533I2A2_PARDE</name>
<comment type="caution">
    <text evidence="1">The sequence shown here is derived from an EMBL/GenBank/DDBJ whole genome shotgun (WGS) entry which is preliminary data.</text>
</comment>
<dbReference type="EMBL" id="VAFL01000015">
    <property type="protein sequence ID" value="TKW65183.1"/>
    <property type="molecule type" value="Genomic_DNA"/>
</dbReference>